<feature type="region of interest" description="Disordered" evidence="8">
    <location>
        <begin position="389"/>
        <end position="519"/>
    </location>
</feature>
<dbReference type="Gene3D" id="2.130.10.10">
    <property type="entry name" value="YVTN repeat-like/Quinoprotein amine dehydrogenase"/>
    <property type="match status" value="2"/>
</dbReference>
<keyword evidence="10" id="KW-1185">Reference proteome</keyword>
<name>A0A1G4JY90_9SACH</name>
<proteinExistence type="inferred from homology"/>
<dbReference type="SUPFAM" id="SSF50978">
    <property type="entry name" value="WD40 repeat-like"/>
    <property type="match status" value="1"/>
</dbReference>
<evidence type="ECO:0000256" key="4">
    <source>
        <dbReference type="ARBA" id="ARBA00022737"/>
    </source>
</evidence>
<accession>A0A1G4JY90</accession>
<dbReference type="PANTHER" id="PTHR19924">
    <property type="entry name" value="UTP15 U3 SMALL NUCLEOLAR RNA-ASSOCIATED PROTEIN 15 FAMILY MEMBER"/>
    <property type="match status" value="1"/>
</dbReference>
<evidence type="ECO:0000313" key="9">
    <source>
        <dbReference type="EMBL" id="SCU96143.1"/>
    </source>
</evidence>
<comment type="similarity">
    <text evidence="2">Belongs to the WD repeat WDR55 family.</text>
</comment>
<dbReference type="Proteomes" id="UP000191144">
    <property type="component" value="Chromosome F"/>
</dbReference>
<gene>
    <name evidence="9" type="ORF">LAME_0F15060G</name>
</gene>
<dbReference type="OrthoDB" id="2288928at2759"/>
<dbReference type="GO" id="GO:0006364">
    <property type="term" value="P:rRNA processing"/>
    <property type="evidence" value="ECO:0007669"/>
    <property type="project" value="TreeGrafter"/>
</dbReference>
<feature type="compositionally biased region" description="Acidic residues" evidence="8">
    <location>
        <begin position="389"/>
        <end position="407"/>
    </location>
</feature>
<evidence type="ECO:0000256" key="2">
    <source>
        <dbReference type="ARBA" id="ARBA00007625"/>
    </source>
</evidence>
<dbReference type="GO" id="GO:0005730">
    <property type="term" value="C:nucleolus"/>
    <property type="evidence" value="ECO:0007669"/>
    <property type="project" value="UniProtKB-SubCell"/>
</dbReference>
<evidence type="ECO:0000256" key="5">
    <source>
        <dbReference type="ARBA" id="ARBA00023242"/>
    </source>
</evidence>
<keyword evidence="5" id="KW-0539">Nucleus</keyword>
<keyword evidence="3" id="KW-0853">WD repeat</keyword>
<evidence type="ECO:0000256" key="1">
    <source>
        <dbReference type="ARBA" id="ARBA00004604"/>
    </source>
</evidence>
<reference evidence="10" key="1">
    <citation type="submission" date="2016-03" db="EMBL/GenBank/DDBJ databases">
        <authorList>
            <person name="Devillers Hugo."/>
        </authorList>
    </citation>
    <scope>NUCLEOTIDE SEQUENCE [LARGE SCALE GENOMIC DNA]</scope>
</reference>
<evidence type="ECO:0000256" key="7">
    <source>
        <dbReference type="ARBA" id="ARBA00039514"/>
    </source>
</evidence>
<comment type="subcellular location">
    <subcellularLocation>
        <location evidence="1">Nucleus</location>
        <location evidence="1">Nucleolus</location>
    </subcellularLocation>
</comment>
<keyword evidence="4" id="KW-0677">Repeat</keyword>
<dbReference type="AlphaFoldDB" id="A0A1G4JY90"/>
<evidence type="ECO:0000256" key="3">
    <source>
        <dbReference type="ARBA" id="ARBA00022574"/>
    </source>
</evidence>
<dbReference type="SMART" id="SM00320">
    <property type="entry name" value="WD40"/>
    <property type="match status" value="4"/>
</dbReference>
<evidence type="ECO:0000256" key="6">
    <source>
        <dbReference type="ARBA" id="ARBA00039238"/>
    </source>
</evidence>
<evidence type="ECO:0000256" key="8">
    <source>
        <dbReference type="SAM" id="MobiDB-lite"/>
    </source>
</evidence>
<protein>
    <recommendedName>
        <fullName evidence="6">WD repeat-containing protein JIP5</fullName>
    </recommendedName>
    <alternativeName>
        <fullName evidence="7">WD repeat-containing protein jip5</fullName>
    </alternativeName>
</protein>
<dbReference type="EMBL" id="LT598477">
    <property type="protein sequence ID" value="SCU96143.1"/>
    <property type="molecule type" value="Genomic_DNA"/>
</dbReference>
<dbReference type="InterPro" id="IPR015943">
    <property type="entry name" value="WD40/YVTN_repeat-like_dom_sf"/>
</dbReference>
<dbReference type="InterPro" id="IPR036322">
    <property type="entry name" value="WD40_repeat_dom_sf"/>
</dbReference>
<organism evidence="9 10">
    <name type="scientific">Lachancea meyersii CBS 8951</name>
    <dbReference type="NCBI Taxonomy" id="1266667"/>
    <lineage>
        <taxon>Eukaryota</taxon>
        <taxon>Fungi</taxon>
        <taxon>Dikarya</taxon>
        <taxon>Ascomycota</taxon>
        <taxon>Saccharomycotina</taxon>
        <taxon>Saccharomycetes</taxon>
        <taxon>Saccharomycetales</taxon>
        <taxon>Saccharomycetaceae</taxon>
        <taxon>Lachancea</taxon>
    </lineage>
</organism>
<feature type="compositionally biased region" description="Low complexity" evidence="8">
    <location>
        <begin position="416"/>
        <end position="436"/>
    </location>
</feature>
<sequence>MSKKKVKSSQDLSSVASASSPILEITFPEPLFALCCHPEQPLIFSGQASGHVMCHRYDAKVLQERMKRNEEDAAQTKAKTEEQNTNKKFWVVAEAKEDGSSDSAGFKLQWKTKRHKGSVRAMCLDADGSHLYTIGVDCVLKKANSETGKVVKKRQVTQDTSVKITKLVKSTTHRFLLLGDENGNVFVLNSDTLELQTTIKKIHSGDAINDIFQFTGQSVYKFISVGQTTLAYWDSRESNESDFKIPDDDQDAKRKVRLSDDQEDEILCGTFVDPQGGDTLVCGMGEGLLTVWKPKKNDLVDQISRIKVKKNESLDCVVATLQDDDSVWTGCSDGQVYKVNVKTGKVTEIRRHSGLDEVVFLDLDCEYRLISGGMDKIKLWELADDEPASELEVSASDEEDSANESDSEPSSHSDSIDGSASDSGSDSDSGSNVEDSGSGEEEEELVGLSKEELLKELEKDLVESSDEEQSTSSKKRNAKGSDDSKKASKKQKTKQKPLTSKQLRNLQKHEHGIKRFAGL</sequence>
<dbReference type="PANTHER" id="PTHR19924:SF31">
    <property type="entry name" value="WD REPEAT-CONTAINING PROTEIN JIP5"/>
    <property type="match status" value="1"/>
</dbReference>
<evidence type="ECO:0000313" key="10">
    <source>
        <dbReference type="Proteomes" id="UP000191144"/>
    </source>
</evidence>
<feature type="compositionally biased region" description="Basic and acidic residues" evidence="8">
    <location>
        <begin position="449"/>
        <end position="462"/>
    </location>
</feature>
<dbReference type="GO" id="GO:0045943">
    <property type="term" value="P:positive regulation of transcription by RNA polymerase I"/>
    <property type="evidence" value="ECO:0007669"/>
    <property type="project" value="TreeGrafter"/>
</dbReference>
<dbReference type="InterPro" id="IPR001680">
    <property type="entry name" value="WD40_rpt"/>
</dbReference>